<dbReference type="CDD" id="cd01960">
    <property type="entry name" value="nsLTP1"/>
    <property type="match status" value="1"/>
</dbReference>
<dbReference type="HOGENOM" id="CLU_128423_2_4_1"/>
<keyword evidence="4" id="KW-1185">Reference proteome</keyword>
<dbReference type="AlphaFoldDB" id="W1P4C7"/>
<name>W1P4C7_AMBTC</name>
<dbReference type="GO" id="GO:0008289">
    <property type="term" value="F:lipid binding"/>
    <property type="evidence" value="ECO:0007669"/>
    <property type="project" value="InterPro"/>
</dbReference>
<dbReference type="Gene3D" id="1.10.110.10">
    <property type="entry name" value="Plant lipid-transfer and hydrophobic proteins"/>
    <property type="match status" value="1"/>
</dbReference>
<evidence type="ECO:0000313" key="4">
    <source>
        <dbReference type="Proteomes" id="UP000017836"/>
    </source>
</evidence>
<keyword evidence="1" id="KW-0732">Signal</keyword>
<dbReference type="Proteomes" id="UP000017836">
    <property type="component" value="Unassembled WGS sequence"/>
</dbReference>
<dbReference type="PRINTS" id="PR00382">
    <property type="entry name" value="LIPIDTRNSFER"/>
</dbReference>
<dbReference type="Pfam" id="PF00234">
    <property type="entry name" value="Tryp_alpha_amyl"/>
    <property type="match status" value="1"/>
</dbReference>
<sequence length="115" mass="11923">MMKGLATCLLVVLVAHQLGLQARAIECTTVIESLVQCVTYLIGAADQPAAACCAGMKHLTQIVATAADKRAACDCIKNEAAVFHNINEEAATKLPGACCCVTISVPISSNTNCSK</sequence>
<reference evidence="4" key="1">
    <citation type="journal article" date="2013" name="Science">
        <title>The Amborella genome and the evolution of flowering plants.</title>
        <authorList>
            <consortium name="Amborella Genome Project"/>
        </authorList>
    </citation>
    <scope>NUCLEOTIDE SEQUENCE [LARGE SCALE GENOMIC DNA]</scope>
</reference>
<dbReference type="Gramene" id="ERN01810">
    <property type="protein sequence ID" value="ERN01810"/>
    <property type="gene ID" value="AMTR_s00089p00027750"/>
</dbReference>
<protein>
    <recommendedName>
        <fullName evidence="2">Bifunctional inhibitor/plant lipid transfer protein/seed storage helical domain-containing protein</fullName>
    </recommendedName>
</protein>
<evidence type="ECO:0000256" key="1">
    <source>
        <dbReference type="SAM" id="SignalP"/>
    </source>
</evidence>
<feature type="domain" description="Bifunctional inhibitor/plant lipid transfer protein/seed storage helical" evidence="2">
    <location>
        <begin position="27"/>
        <end position="113"/>
    </location>
</feature>
<dbReference type="SUPFAM" id="SSF47699">
    <property type="entry name" value="Bifunctional inhibitor/lipid-transfer protein/seed storage 2S albumin"/>
    <property type="match status" value="1"/>
</dbReference>
<evidence type="ECO:0000259" key="2">
    <source>
        <dbReference type="Pfam" id="PF00234"/>
    </source>
</evidence>
<dbReference type="InterPro" id="IPR036312">
    <property type="entry name" value="Bifun_inhib/LTP/seed_sf"/>
</dbReference>
<evidence type="ECO:0000313" key="3">
    <source>
        <dbReference type="EMBL" id="ERN01810.1"/>
    </source>
</evidence>
<feature type="signal peptide" evidence="1">
    <location>
        <begin position="1"/>
        <end position="24"/>
    </location>
</feature>
<feature type="chain" id="PRO_5004807075" description="Bifunctional inhibitor/plant lipid transfer protein/seed storage helical domain-containing protein" evidence="1">
    <location>
        <begin position="25"/>
        <end position="115"/>
    </location>
</feature>
<dbReference type="InterPro" id="IPR016140">
    <property type="entry name" value="Bifunc_inhib/LTP/seed_store"/>
</dbReference>
<dbReference type="PANTHER" id="PTHR33076">
    <property type="entry name" value="NON-SPECIFIC LIPID-TRANSFER PROTEIN 2-RELATED"/>
    <property type="match status" value="1"/>
</dbReference>
<dbReference type="InterPro" id="IPR000528">
    <property type="entry name" value="Plant_nsLTP"/>
</dbReference>
<organism evidence="3 4">
    <name type="scientific">Amborella trichopoda</name>
    <dbReference type="NCBI Taxonomy" id="13333"/>
    <lineage>
        <taxon>Eukaryota</taxon>
        <taxon>Viridiplantae</taxon>
        <taxon>Streptophyta</taxon>
        <taxon>Embryophyta</taxon>
        <taxon>Tracheophyta</taxon>
        <taxon>Spermatophyta</taxon>
        <taxon>Magnoliopsida</taxon>
        <taxon>Amborellales</taxon>
        <taxon>Amborellaceae</taxon>
        <taxon>Amborella</taxon>
    </lineage>
</organism>
<proteinExistence type="predicted"/>
<dbReference type="EMBL" id="KI394680">
    <property type="protein sequence ID" value="ERN01810.1"/>
    <property type="molecule type" value="Genomic_DNA"/>
</dbReference>
<dbReference type="GO" id="GO:0006869">
    <property type="term" value="P:lipid transport"/>
    <property type="evidence" value="ECO:0007669"/>
    <property type="project" value="InterPro"/>
</dbReference>
<dbReference type="STRING" id="13333.W1P4C7"/>
<dbReference type="OMA" id="IRHATRR"/>
<gene>
    <name evidence="3" type="ORF">AMTR_s00089p00027750</name>
</gene>
<accession>W1P4C7</accession>